<proteinExistence type="predicted"/>
<evidence type="ECO:0000259" key="1">
    <source>
        <dbReference type="PROSITE" id="PS50097"/>
    </source>
</evidence>
<dbReference type="PANTHER" id="PTHR47843">
    <property type="entry name" value="BTB DOMAIN-CONTAINING PROTEIN-RELATED"/>
    <property type="match status" value="1"/>
</dbReference>
<sequence>MDPPAFDNPTSLVTLIIGKDEDKKTFLVHREVACEASPVLKAVFESQFIEGQTQTYRLEDTTGRAFKLLMQWMYSRKLNIQQLRLDYEWDEDNDHLQTQSESENAGLKELWVLSDRFCIPVLQNLAIETMDKIRITCSYIDLAGIEYIYSNSSDSSPLRLYTVAKIATFLHADDYHDPSKVTLFPPCFMFDLAALLSKNRGRDIEAKFQILDYLVDV</sequence>
<dbReference type="Gene3D" id="3.30.710.10">
    <property type="entry name" value="Potassium Channel Kv1.1, Chain A"/>
    <property type="match status" value="1"/>
</dbReference>
<dbReference type="OrthoDB" id="194443at2759"/>
<dbReference type="PROSITE" id="PS50097">
    <property type="entry name" value="BTB"/>
    <property type="match status" value="1"/>
</dbReference>
<dbReference type="STRING" id="576137.A0A1L7WEA9"/>
<accession>A0A1L7WEA9</accession>
<dbReference type="PANTHER" id="PTHR47843:SF2">
    <property type="entry name" value="BTB DOMAIN-CONTAINING PROTEIN"/>
    <property type="match status" value="1"/>
</dbReference>
<evidence type="ECO:0000313" key="3">
    <source>
        <dbReference type="Proteomes" id="UP000184330"/>
    </source>
</evidence>
<dbReference type="CDD" id="cd18186">
    <property type="entry name" value="BTB_POZ_ZBTB_KLHL-like"/>
    <property type="match status" value="1"/>
</dbReference>
<dbReference type="InterPro" id="IPR011333">
    <property type="entry name" value="SKP1/BTB/POZ_sf"/>
</dbReference>
<keyword evidence="3" id="KW-1185">Reference proteome</keyword>
<dbReference type="InterPro" id="IPR000210">
    <property type="entry name" value="BTB/POZ_dom"/>
</dbReference>
<dbReference type="Pfam" id="PF00651">
    <property type="entry name" value="BTB"/>
    <property type="match status" value="1"/>
</dbReference>
<dbReference type="Proteomes" id="UP000184330">
    <property type="component" value="Unassembled WGS sequence"/>
</dbReference>
<dbReference type="AlphaFoldDB" id="A0A1L7WEA9"/>
<feature type="domain" description="BTB" evidence="1">
    <location>
        <begin position="11"/>
        <end position="82"/>
    </location>
</feature>
<protein>
    <recommendedName>
        <fullName evidence="1">BTB domain-containing protein</fullName>
    </recommendedName>
</protein>
<dbReference type="EMBL" id="FJOG01000001">
    <property type="protein sequence ID" value="CZR51111.1"/>
    <property type="molecule type" value="Genomic_DNA"/>
</dbReference>
<name>A0A1L7WEA9_9HELO</name>
<dbReference type="SUPFAM" id="SSF54695">
    <property type="entry name" value="POZ domain"/>
    <property type="match status" value="1"/>
</dbReference>
<gene>
    <name evidence="2" type="ORF">PAC_00986</name>
</gene>
<evidence type="ECO:0000313" key="2">
    <source>
        <dbReference type="EMBL" id="CZR51111.1"/>
    </source>
</evidence>
<organism evidence="2 3">
    <name type="scientific">Phialocephala subalpina</name>
    <dbReference type="NCBI Taxonomy" id="576137"/>
    <lineage>
        <taxon>Eukaryota</taxon>
        <taxon>Fungi</taxon>
        <taxon>Dikarya</taxon>
        <taxon>Ascomycota</taxon>
        <taxon>Pezizomycotina</taxon>
        <taxon>Leotiomycetes</taxon>
        <taxon>Helotiales</taxon>
        <taxon>Mollisiaceae</taxon>
        <taxon>Phialocephala</taxon>
        <taxon>Phialocephala fortinii species complex</taxon>
    </lineage>
</organism>
<reference evidence="2 3" key="1">
    <citation type="submission" date="2016-03" db="EMBL/GenBank/DDBJ databases">
        <authorList>
            <person name="Ploux O."/>
        </authorList>
    </citation>
    <scope>NUCLEOTIDE SEQUENCE [LARGE SCALE GENOMIC DNA]</scope>
    <source>
        <strain evidence="2 3">UAMH 11012</strain>
    </source>
</reference>